<keyword evidence="2" id="KW-1185">Reference proteome</keyword>
<dbReference type="AlphaFoldDB" id="A0A8S1MBT1"/>
<reference evidence="1" key="1">
    <citation type="submission" date="2021-01" db="EMBL/GenBank/DDBJ databases">
        <authorList>
            <consortium name="Genoscope - CEA"/>
            <person name="William W."/>
        </authorList>
    </citation>
    <scope>NUCLEOTIDE SEQUENCE</scope>
</reference>
<evidence type="ECO:0000313" key="1">
    <source>
        <dbReference type="EMBL" id="CAD8076142.1"/>
    </source>
</evidence>
<dbReference type="EMBL" id="CAJJDN010000034">
    <property type="protein sequence ID" value="CAD8076142.1"/>
    <property type="molecule type" value="Genomic_DNA"/>
</dbReference>
<proteinExistence type="predicted"/>
<evidence type="ECO:0000313" key="2">
    <source>
        <dbReference type="Proteomes" id="UP000692954"/>
    </source>
</evidence>
<protein>
    <submittedName>
        <fullName evidence="1">Uncharacterized protein</fullName>
    </submittedName>
</protein>
<dbReference type="Proteomes" id="UP000692954">
    <property type="component" value="Unassembled WGS sequence"/>
</dbReference>
<sequence length="55" mass="6501">MKLFQLLNMIFFDIIFGMEMLVVDFQMSKSIIITAKTLIFKTIFLMIVCSPKYFP</sequence>
<comment type="caution">
    <text evidence="1">The sequence shown here is derived from an EMBL/GenBank/DDBJ whole genome shotgun (WGS) entry which is preliminary data.</text>
</comment>
<gene>
    <name evidence="1" type="ORF">PSON_ATCC_30995.1.T0340199</name>
</gene>
<name>A0A8S1MBT1_9CILI</name>
<accession>A0A8S1MBT1</accession>
<organism evidence="1 2">
    <name type="scientific">Paramecium sonneborni</name>
    <dbReference type="NCBI Taxonomy" id="65129"/>
    <lineage>
        <taxon>Eukaryota</taxon>
        <taxon>Sar</taxon>
        <taxon>Alveolata</taxon>
        <taxon>Ciliophora</taxon>
        <taxon>Intramacronucleata</taxon>
        <taxon>Oligohymenophorea</taxon>
        <taxon>Peniculida</taxon>
        <taxon>Parameciidae</taxon>
        <taxon>Paramecium</taxon>
    </lineage>
</organism>